<evidence type="ECO:0000313" key="3">
    <source>
        <dbReference type="Proteomes" id="UP000246058"/>
    </source>
</evidence>
<accession>A0A2U8VW62</accession>
<sequence>MGQVYRVGGVPNVTIGGMRVHYLARSGATRDALGIYRMELAPRSPGAGLHRHARLTETFEVHAGRLTVRIEGHTLELGPGDFVLIPPGQPHAFANRGEAPVSFTLSFTPALGREGFFEGLAELAASDRLGDEAAMDALMSRYDQEPLEGFSGWTTLD</sequence>
<evidence type="ECO:0000259" key="1">
    <source>
        <dbReference type="Pfam" id="PF07883"/>
    </source>
</evidence>
<evidence type="ECO:0000313" key="2">
    <source>
        <dbReference type="EMBL" id="AWN38015.1"/>
    </source>
</evidence>
<gene>
    <name evidence="2" type="ORF">DK427_21630</name>
</gene>
<dbReference type="InterPro" id="IPR011051">
    <property type="entry name" value="RmlC_Cupin_sf"/>
</dbReference>
<proteinExistence type="predicted"/>
<dbReference type="SUPFAM" id="SSF51182">
    <property type="entry name" value="RmlC-like cupins"/>
    <property type="match status" value="1"/>
</dbReference>
<dbReference type="InterPro" id="IPR013096">
    <property type="entry name" value="Cupin_2"/>
</dbReference>
<dbReference type="EMBL" id="CP029551">
    <property type="protein sequence ID" value="AWN38015.1"/>
    <property type="molecule type" value="Genomic_DNA"/>
</dbReference>
<dbReference type="RefSeq" id="WP_109953176.1">
    <property type="nucleotide sequence ID" value="NZ_CP029551.1"/>
</dbReference>
<dbReference type="PANTHER" id="PTHR36440">
    <property type="entry name" value="PUTATIVE (AFU_ORTHOLOGUE AFUA_8G07350)-RELATED"/>
    <property type="match status" value="1"/>
</dbReference>
<dbReference type="KEGG" id="meti:DK427_21630"/>
<dbReference type="Proteomes" id="UP000246058">
    <property type="component" value="Chromosome"/>
</dbReference>
<dbReference type="Gene3D" id="2.60.120.10">
    <property type="entry name" value="Jelly Rolls"/>
    <property type="match status" value="1"/>
</dbReference>
<reference evidence="2 3" key="1">
    <citation type="submission" date="2018-05" db="EMBL/GenBank/DDBJ databases">
        <title>Complete Genome Sequence of Methylobacterium sp. 17Sr1-43.</title>
        <authorList>
            <person name="Srinivasan S."/>
        </authorList>
    </citation>
    <scope>NUCLEOTIDE SEQUENCE [LARGE SCALE GENOMIC DNA]</scope>
    <source>
        <strain evidence="2 3">17Sr1-43</strain>
    </source>
</reference>
<organism evidence="2 3">
    <name type="scientific">Methylobacterium radiodurans</name>
    <dbReference type="NCBI Taxonomy" id="2202828"/>
    <lineage>
        <taxon>Bacteria</taxon>
        <taxon>Pseudomonadati</taxon>
        <taxon>Pseudomonadota</taxon>
        <taxon>Alphaproteobacteria</taxon>
        <taxon>Hyphomicrobiales</taxon>
        <taxon>Methylobacteriaceae</taxon>
        <taxon>Methylobacterium</taxon>
    </lineage>
</organism>
<dbReference type="OrthoDB" id="9791637at2"/>
<name>A0A2U8VW62_9HYPH</name>
<dbReference type="PANTHER" id="PTHR36440:SF1">
    <property type="entry name" value="PUTATIVE (AFU_ORTHOLOGUE AFUA_8G07350)-RELATED"/>
    <property type="match status" value="1"/>
</dbReference>
<dbReference type="InterPro" id="IPR014710">
    <property type="entry name" value="RmlC-like_jellyroll"/>
</dbReference>
<feature type="domain" description="Cupin type-2" evidence="1">
    <location>
        <begin position="37"/>
        <end position="104"/>
    </location>
</feature>
<dbReference type="AlphaFoldDB" id="A0A2U8VW62"/>
<keyword evidence="3" id="KW-1185">Reference proteome</keyword>
<protein>
    <submittedName>
        <fullName evidence="2">Cupin domain-containing protein</fullName>
    </submittedName>
</protein>
<dbReference type="Pfam" id="PF07883">
    <property type="entry name" value="Cupin_2"/>
    <property type="match status" value="1"/>
</dbReference>
<dbReference type="InterPro" id="IPR053146">
    <property type="entry name" value="QDO-like"/>
</dbReference>